<proteinExistence type="predicted"/>
<dbReference type="EMBL" id="CP030050">
    <property type="protein sequence ID" value="QOZ70628.1"/>
    <property type="molecule type" value="Genomic_DNA"/>
</dbReference>
<dbReference type="Gene3D" id="3.40.50.2000">
    <property type="entry name" value="Glycogen Phosphorylase B"/>
    <property type="match status" value="2"/>
</dbReference>
<gene>
    <name evidence="2" type="ORF">WN72_33230</name>
</gene>
<evidence type="ECO:0000259" key="1">
    <source>
        <dbReference type="Pfam" id="PF00534"/>
    </source>
</evidence>
<feature type="domain" description="Glycosyl transferase family 1" evidence="1">
    <location>
        <begin position="487"/>
        <end position="645"/>
    </location>
</feature>
<dbReference type="Pfam" id="PF13489">
    <property type="entry name" value="Methyltransf_23"/>
    <property type="match status" value="1"/>
</dbReference>
<sequence>MAAERLKWTPELVNRFWDNVGQTRLTELSFAKLGGRSVITAIDHILPKHGRILDFGAGDGHLLRFMAQRGLTVAGYEPSKGRAANLQRALENFDGFLGVVGDDSTETFDVVIMSEVIEHVLDEVLDATLDRLARFVRPGGMLVVTTPNNEDLDLDMAYCPVSNLLFHRWQHVRSLDQSSLKTLLSRFGFDEVVTHQVGFDDNIFVPHDASWSGKPIVDPLPDWLENIRQNKPSQAGAGNRLLFIGQKGPAADYEKQLTTFQALAALAMLKVPAAKSLPVRSGILMIIGSLGPGGAERQMVALVEQIVSRGVASVAVALVHPPATERENFFRARLQKAGVRIIDGFSAARSPTGSVKIANSDPFEVLPPELADVRAYYDLLADVNPETVYLWMDEVCIKGGIAATVLQIPRTLLCFRNMPSYNFPYYHGYHRDCYRFLAEQPNLQMLNNSHAGARAYAAWLELPESAIKVVHNGIDLDNDAKTAVLRRQYRAALGIDEKTLIVGGVFRMMTEKRPFLWLDVAAMIREKMPAVRFLLVGNGARFEDVRARAEQLGLTGALVFADLEQRPAAAIAAMDLFFLSSRIEGLPNVILEAQALGVPVATTSAGGAPEALLDGKTGQIFKPDTTAQVMADTIVDLLGNLRWRKKAAQLAPQHVHNCFSIALMADGMLAARDRIAIPPVADSEVVEAGPPADPVVEKADKRSWTLQWFTAKLPSWMYRS</sequence>
<dbReference type="PANTHER" id="PTHR12526:SF637">
    <property type="entry name" value="GLYCOSYLTRANSFERASE EPSF-RELATED"/>
    <property type="match status" value="1"/>
</dbReference>
<dbReference type="SUPFAM" id="SSF53756">
    <property type="entry name" value="UDP-Glycosyltransferase/glycogen phosphorylase"/>
    <property type="match status" value="1"/>
</dbReference>
<evidence type="ECO:0000313" key="3">
    <source>
        <dbReference type="Proteomes" id="UP000594015"/>
    </source>
</evidence>
<dbReference type="CDD" id="cd02440">
    <property type="entry name" value="AdoMet_MTases"/>
    <property type="match status" value="1"/>
</dbReference>
<reference evidence="2 3" key="1">
    <citation type="submission" date="2018-06" db="EMBL/GenBank/DDBJ databases">
        <title>Comparative genomics of Bradyrhizobium nodulating Arachidis hypogaea.</title>
        <authorList>
            <person name="Li Y."/>
        </authorList>
    </citation>
    <scope>NUCLEOTIDE SEQUENCE [LARGE SCALE GENOMIC DNA]</scope>
    <source>
        <strain evidence="2 3">CCBAU 051107</strain>
    </source>
</reference>
<organism evidence="2 3">
    <name type="scientific">Bradyrhizobium arachidis</name>
    <dbReference type="NCBI Taxonomy" id="858423"/>
    <lineage>
        <taxon>Bacteria</taxon>
        <taxon>Pseudomonadati</taxon>
        <taxon>Pseudomonadota</taxon>
        <taxon>Alphaproteobacteria</taxon>
        <taxon>Hyphomicrobiales</taxon>
        <taxon>Nitrobacteraceae</taxon>
        <taxon>Bradyrhizobium</taxon>
    </lineage>
</organism>
<dbReference type="Proteomes" id="UP000594015">
    <property type="component" value="Chromosome"/>
</dbReference>
<protein>
    <submittedName>
        <fullName evidence="2">Glycosyltransferase</fullName>
    </submittedName>
</protein>
<evidence type="ECO:0000313" key="2">
    <source>
        <dbReference type="EMBL" id="QOZ70628.1"/>
    </source>
</evidence>
<dbReference type="GO" id="GO:0016757">
    <property type="term" value="F:glycosyltransferase activity"/>
    <property type="evidence" value="ECO:0007669"/>
    <property type="project" value="InterPro"/>
</dbReference>
<dbReference type="Gene3D" id="3.40.50.150">
    <property type="entry name" value="Vaccinia Virus protein VP39"/>
    <property type="match status" value="1"/>
</dbReference>
<dbReference type="SUPFAM" id="SSF53335">
    <property type="entry name" value="S-adenosyl-L-methionine-dependent methyltransferases"/>
    <property type="match status" value="1"/>
</dbReference>
<dbReference type="InterPro" id="IPR029063">
    <property type="entry name" value="SAM-dependent_MTases_sf"/>
</dbReference>
<dbReference type="PANTHER" id="PTHR12526">
    <property type="entry name" value="GLYCOSYLTRANSFERASE"/>
    <property type="match status" value="1"/>
</dbReference>
<name>A0AAE7TJ38_9BRAD</name>
<dbReference type="AlphaFoldDB" id="A0AAE7TJ38"/>
<accession>A0AAE7TJ38</accession>
<dbReference type="RefSeq" id="WP_092213175.1">
    <property type="nucleotide sequence ID" value="NZ_CP030050.1"/>
</dbReference>
<dbReference type="Pfam" id="PF00534">
    <property type="entry name" value="Glycos_transf_1"/>
    <property type="match status" value="1"/>
</dbReference>
<dbReference type="KEGG" id="barh:WN72_33230"/>
<dbReference type="InterPro" id="IPR001296">
    <property type="entry name" value="Glyco_trans_1"/>
</dbReference>